<keyword evidence="8" id="KW-1185">Reference proteome</keyword>
<dbReference type="AlphaFoldDB" id="A0A8S0TEI2"/>
<dbReference type="GO" id="GO:0005634">
    <property type="term" value="C:nucleus"/>
    <property type="evidence" value="ECO:0007669"/>
    <property type="project" value="UniProtKB-SubCell"/>
</dbReference>
<evidence type="ECO:0000256" key="3">
    <source>
        <dbReference type="ARBA" id="ARBA00023125"/>
    </source>
</evidence>
<dbReference type="Proteomes" id="UP000594638">
    <property type="component" value="Unassembled WGS sequence"/>
</dbReference>
<evidence type="ECO:0000256" key="4">
    <source>
        <dbReference type="ARBA" id="ARBA00023163"/>
    </source>
</evidence>
<dbReference type="SUPFAM" id="SSF101936">
    <property type="entry name" value="DNA-binding pseudobarrel domain"/>
    <property type="match status" value="1"/>
</dbReference>
<dbReference type="PANTHER" id="PTHR31674:SF21">
    <property type="entry name" value="B3 DOMAIN-CONTAINING PROTEIN REM15 ISOFORM X1"/>
    <property type="match status" value="1"/>
</dbReference>
<dbReference type="PANTHER" id="PTHR31674">
    <property type="entry name" value="B3 DOMAIN-CONTAINING PROTEIN REM-LIKE 3-RELATED"/>
    <property type="match status" value="1"/>
</dbReference>
<keyword evidence="4" id="KW-0804">Transcription</keyword>
<evidence type="ECO:0000259" key="6">
    <source>
        <dbReference type="PROSITE" id="PS50863"/>
    </source>
</evidence>
<dbReference type="SMART" id="SM01019">
    <property type="entry name" value="B3"/>
    <property type="match status" value="1"/>
</dbReference>
<reference evidence="7 8" key="1">
    <citation type="submission" date="2019-12" db="EMBL/GenBank/DDBJ databases">
        <authorList>
            <person name="Alioto T."/>
            <person name="Alioto T."/>
            <person name="Gomez Garrido J."/>
        </authorList>
    </citation>
    <scope>NUCLEOTIDE SEQUENCE [LARGE SCALE GENOMIC DNA]</scope>
</reference>
<dbReference type="EMBL" id="CACTIH010005978">
    <property type="protein sequence ID" value="CAA3003514.1"/>
    <property type="molecule type" value="Genomic_DNA"/>
</dbReference>
<dbReference type="Pfam" id="PF02362">
    <property type="entry name" value="B3"/>
    <property type="match status" value="1"/>
</dbReference>
<organism evidence="7 8">
    <name type="scientific">Olea europaea subsp. europaea</name>
    <dbReference type="NCBI Taxonomy" id="158383"/>
    <lineage>
        <taxon>Eukaryota</taxon>
        <taxon>Viridiplantae</taxon>
        <taxon>Streptophyta</taxon>
        <taxon>Embryophyta</taxon>
        <taxon>Tracheophyta</taxon>
        <taxon>Spermatophyta</taxon>
        <taxon>Magnoliopsida</taxon>
        <taxon>eudicotyledons</taxon>
        <taxon>Gunneridae</taxon>
        <taxon>Pentapetalae</taxon>
        <taxon>asterids</taxon>
        <taxon>lamiids</taxon>
        <taxon>Lamiales</taxon>
        <taxon>Oleaceae</taxon>
        <taxon>Oleeae</taxon>
        <taxon>Olea</taxon>
    </lineage>
</organism>
<protein>
    <submittedName>
        <fullName evidence="7">B3 domain-containing Os01g0723500-like</fullName>
    </submittedName>
</protein>
<comment type="caution">
    <text evidence="7">The sequence shown here is derived from an EMBL/GenBank/DDBJ whole genome shotgun (WGS) entry which is preliminary data.</text>
</comment>
<sequence>MEENLQAAKRFFKVMTRDFHTKLALPKSFCEGLVNVKKSAIIRSGKGSWKVKVSKDGNSMACFEKGWGDFVRQHELSVGDVVVFKHIGEMYFNAFVFDFTACEKEFDESLAKTNEGSNNLEAIKKALTGTITMKRALMAITVIVGDISMTRKSTIYSRKRLKQEPRWKEGSQSFLGR</sequence>
<evidence type="ECO:0000313" key="7">
    <source>
        <dbReference type="EMBL" id="CAA3003514.1"/>
    </source>
</evidence>
<dbReference type="CDD" id="cd10017">
    <property type="entry name" value="B3_DNA"/>
    <property type="match status" value="1"/>
</dbReference>
<dbReference type="GO" id="GO:0003677">
    <property type="term" value="F:DNA binding"/>
    <property type="evidence" value="ECO:0007669"/>
    <property type="project" value="UniProtKB-KW"/>
</dbReference>
<keyword evidence="2" id="KW-0805">Transcription regulation</keyword>
<keyword evidence="3" id="KW-0238">DNA-binding</keyword>
<dbReference type="InterPro" id="IPR039218">
    <property type="entry name" value="REM_fam"/>
</dbReference>
<evidence type="ECO:0000313" key="8">
    <source>
        <dbReference type="Proteomes" id="UP000594638"/>
    </source>
</evidence>
<dbReference type="PROSITE" id="PS50863">
    <property type="entry name" value="B3"/>
    <property type="match status" value="1"/>
</dbReference>
<dbReference type="InterPro" id="IPR003340">
    <property type="entry name" value="B3_DNA-bd"/>
</dbReference>
<evidence type="ECO:0000256" key="1">
    <source>
        <dbReference type="ARBA" id="ARBA00004123"/>
    </source>
</evidence>
<dbReference type="Gene3D" id="2.40.330.10">
    <property type="entry name" value="DNA-binding pseudobarrel domain"/>
    <property type="match status" value="1"/>
</dbReference>
<keyword evidence="5" id="KW-0539">Nucleus</keyword>
<dbReference type="InterPro" id="IPR015300">
    <property type="entry name" value="DNA-bd_pseudobarrel_sf"/>
</dbReference>
<gene>
    <name evidence="7" type="ORF">OLEA9_A107634</name>
</gene>
<dbReference type="Gramene" id="OE9A107634T1">
    <property type="protein sequence ID" value="OE9A107634C1"/>
    <property type="gene ID" value="OE9A107634"/>
</dbReference>
<proteinExistence type="predicted"/>
<feature type="domain" description="TF-B3" evidence="6">
    <location>
        <begin position="8"/>
        <end position="100"/>
    </location>
</feature>
<evidence type="ECO:0000256" key="2">
    <source>
        <dbReference type="ARBA" id="ARBA00023015"/>
    </source>
</evidence>
<accession>A0A8S0TEI2</accession>
<evidence type="ECO:0000256" key="5">
    <source>
        <dbReference type="ARBA" id="ARBA00023242"/>
    </source>
</evidence>
<dbReference type="OrthoDB" id="1109907at2759"/>
<name>A0A8S0TEI2_OLEEU</name>
<comment type="subcellular location">
    <subcellularLocation>
        <location evidence="1">Nucleus</location>
    </subcellularLocation>
</comment>